<feature type="compositionally biased region" description="Basic and acidic residues" evidence="1">
    <location>
        <begin position="78"/>
        <end position="104"/>
    </location>
</feature>
<dbReference type="InterPro" id="IPR037658">
    <property type="entry name" value="CBARP"/>
</dbReference>
<dbReference type="EMBL" id="SRLO01000707">
    <property type="protein sequence ID" value="TNN48196.1"/>
    <property type="molecule type" value="Genomic_DNA"/>
</dbReference>
<accession>A0A4Z2G3Q1</accession>
<dbReference type="Proteomes" id="UP000314294">
    <property type="component" value="Unassembled WGS sequence"/>
</dbReference>
<reference evidence="2 3" key="1">
    <citation type="submission" date="2019-03" db="EMBL/GenBank/DDBJ databases">
        <title>First draft genome of Liparis tanakae, snailfish: a comprehensive survey of snailfish specific genes.</title>
        <authorList>
            <person name="Kim W."/>
            <person name="Song I."/>
            <person name="Jeong J.-H."/>
            <person name="Kim D."/>
            <person name="Kim S."/>
            <person name="Ryu S."/>
            <person name="Song J.Y."/>
            <person name="Lee S.K."/>
        </authorList>
    </citation>
    <scope>NUCLEOTIDE SEQUENCE [LARGE SCALE GENOMIC DNA]</scope>
    <source>
        <tissue evidence="2">Muscle</tissue>
    </source>
</reference>
<protein>
    <submittedName>
        <fullName evidence="2">Voltage-dependent calcium channel beta subunit-associated regulatory protein</fullName>
    </submittedName>
</protein>
<dbReference type="PANTHER" id="PTHR28597">
    <property type="entry name" value="VOLTAGE-DEPENDENT CALCIUM CHANNEL BETA SUBUNIT-ASSOCIATED REGULATORY PROTEIN"/>
    <property type="match status" value="1"/>
</dbReference>
<comment type="caution">
    <text evidence="2">The sequence shown here is derived from an EMBL/GenBank/DDBJ whole genome shotgun (WGS) entry which is preliminary data.</text>
</comment>
<dbReference type="GO" id="GO:0005886">
    <property type="term" value="C:plasma membrane"/>
    <property type="evidence" value="ECO:0007669"/>
    <property type="project" value="TreeGrafter"/>
</dbReference>
<name>A0A4Z2G3Q1_9TELE</name>
<dbReference type="GO" id="GO:0030141">
    <property type="term" value="C:secretory granule"/>
    <property type="evidence" value="ECO:0007669"/>
    <property type="project" value="TreeGrafter"/>
</dbReference>
<dbReference type="GO" id="GO:0045955">
    <property type="term" value="P:negative regulation of calcium ion-dependent exocytosis"/>
    <property type="evidence" value="ECO:0007669"/>
    <property type="project" value="TreeGrafter"/>
</dbReference>
<evidence type="ECO:0000256" key="1">
    <source>
        <dbReference type="SAM" id="MobiDB-lite"/>
    </source>
</evidence>
<dbReference type="OrthoDB" id="6247020at2759"/>
<dbReference type="AlphaFoldDB" id="A0A4Z2G3Q1"/>
<gene>
    <name evidence="2" type="primary">CBARP_0</name>
    <name evidence="2" type="ORF">EYF80_041618</name>
</gene>
<sequence length="220" mass="24924">MEQKVREELFSFLFPPHDVNSGREEAVKRGTGIHGQKSEKRLARFIPHATWRLSRLLSVSLKMRDNDDPEKTNTAYLEEPHPTHGKRGADKERAGEQIERRGEGEITIRVDEADRLSMASSHHQETERFLSTGTMGRRVSFNEAALFDHGKKAQEKGRRYTLTEGDFHHLKNARLTHLHIPAPGLKIVTIHECDAAENSVAMMTRPVAKSTLSIFQVTAP</sequence>
<dbReference type="GO" id="GO:0044325">
    <property type="term" value="F:transmembrane transporter binding"/>
    <property type="evidence" value="ECO:0007669"/>
    <property type="project" value="InterPro"/>
</dbReference>
<evidence type="ECO:0000313" key="2">
    <source>
        <dbReference type="EMBL" id="TNN48196.1"/>
    </source>
</evidence>
<feature type="region of interest" description="Disordered" evidence="1">
    <location>
        <begin position="64"/>
        <end position="104"/>
    </location>
</feature>
<proteinExistence type="predicted"/>
<organism evidence="2 3">
    <name type="scientific">Liparis tanakae</name>
    <name type="common">Tanaka's snailfish</name>
    <dbReference type="NCBI Taxonomy" id="230148"/>
    <lineage>
        <taxon>Eukaryota</taxon>
        <taxon>Metazoa</taxon>
        <taxon>Chordata</taxon>
        <taxon>Craniata</taxon>
        <taxon>Vertebrata</taxon>
        <taxon>Euteleostomi</taxon>
        <taxon>Actinopterygii</taxon>
        <taxon>Neopterygii</taxon>
        <taxon>Teleostei</taxon>
        <taxon>Neoteleostei</taxon>
        <taxon>Acanthomorphata</taxon>
        <taxon>Eupercaria</taxon>
        <taxon>Perciformes</taxon>
        <taxon>Cottioidei</taxon>
        <taxon>Cottales</taxon>
        <taxon>Liparidae</taxon>
        <taxon>Liparis</taxon>
    </lineage>
</organism>
<evidence type="ECO:0000313" key="3">
    <source>
        <dbReference type="Proteomes" id="UP000314294"/>
    </source>
</evidence>
<dbReference type="PANTHER" id="PTHR28597:SF2">
    <property type="entry name" value="VOLTAGE-DEPENDENT CALCIUM CHANNEL BETA SUBUNIT-ASSOCIATED REGULATORY PROTEIN ISOFORM X1"/>
    <property type="match status" value="1"/>
</dbReference>
<keyword evidence="3" id="KW-1185">Reference proteome</keyword>